<accession>A0A3N0BQN9</accession>
<sequence length="166" mass="19411">MLLTIIDFAVIWLWVRQMDPDPSVSIGILLLVPFVVVLNLIIALILYFAKRELSILFVINSVIAGVLMYYLFGKGIDNHQTKRLESWKFKLQDTTYVITHWKLENTFSLSQSTSQGSSIEFLEGKFTKKGNEYYLTTDTTEYLIKNEYFYKFRNSSDSIRLVKIER</sequence>
<keyword evidence="1" id="KW-0812">Transmembrane</keyword>
<dbReference type="EMBL" id="RBEE01000042">
    <property type="protein sequence ID" value="RNL51329.1"/>
    <property type="molecule type" value="Genomic_DNA"/>
</dbReference>
<gene>
    <name evidence="2" type="ORF">D7004_16595</name>
</gene>
<dbReference type="OrthoDB" id="1255331at2"/>
<keyword evidence="1" id="KW-0472">Membrane</keyword>
<dbReference type="AlphaFoldDB" id="A0A3N0BQN9"/>
<dbReference type="RefSeq" id="WP_123206934.1">
    <property type="nucleotide sequence ID" value="NZ_RBEE01000042.1"/>
</dbReference>
<feature type="transmembrane region" description="Helical" evidence="1">
    <location>
        <begin position="24"/>
        <end position="48"/>
    </location>
</feature>
<feature type="transmembrane region" description="Helical" evidence="1">
    <location>
        <begin position="55"/>
        <end position="72"/>
    </location>
</feature>
<evidence type="ECO:0000313" key="3">
    <source>
        <dbReference type="Proteomes" id="UP000274046"/>
    </source>
</evidence>
<proteinExistence type="predicted"/>
<evidence type="ECO:0000256" key="1">
    <source>
        <dbReference type="SAM" id="Phobius"/>
    </source>
</evidence>
<keyword evidence="3" id="KW-1185">Reference proteome</keyword>
<dbReference type="Proteomes" id="UP000274046">
    <property type="component" value="Unassembled WGS sequence"/>
</dbReference>
<keyword evidence="1" id="KW-1133">Transmembrane helix</keyword>
<comment type="caution">
    <text evidence="2">The sequence shown here is derived from an EMBL/GenBank/DDBJ whole genome shotgun (WGS) entry which is preliminary data.</text>
</comment>
<evidence type="ECO:0000313" key="2">
    <source>
        <dbReference type="EMBL" id="RNL51329.1"/>
    </source>
</evidence>
<name>A0A3N0BQN9_9SPHI</name>
<reference evidence="2 3" key="1">
    <citation type="submission" date="2018-10" db="EMBL/GenBank/DDBJ databases">
        <title>Genome sequencing of Pedobacter jejuensis TNB23.</title>
        <authorList>
            <person name="Cho Y.-J."/>
            <person name="Cho A."/>
            <person name="Kim O.-S."/>
        </authorList>
    </citation>
    <scope>NUCLEOTIDE SEQUENCE [LARGE SCALE GENOMIC DNA]</scope>
    <source>
        <strain evidence="2 3">TNB23</strain>
    </source>
</reference>
<organism evidence="2 3">
    <name type="scientific">Pedobacter jejuensis</name>
    <dbReference type="NCBI Taxonomy" id="1268550"/>
    <lineage>
        <taxon>Bacteria</taxon>
        <taxon>Pseudomonadati</taxon>
        <taxon>Bacteroidota</taxon>
        <taxon>Sphingobacteriia</taxon>
        <taxon>Sphingobacteriales</taxon>
        <taxon>Sphingobacteriaceae</taxon>
        <taxon>Pedobacter</taxon>
    </lineage>
</organism>
<protein>
    <submittedName>
        <fullName evidence="2">Uncharacterized protein</fullName>
    </submittedName>
</protein>